<protein>
    <submittedName>
        <fullName evidence="1">SDR family NAD(P)-dependent oxidoreductase</fullName>
    </submittedName>
</protein>
<name>A0ACC7YA48_9ACTN</name>
<organism evidence="1 2">
    <name type="scientific">Streptomyces fungicidicus</name>
    <dbReference type="NCBI Taxonomy" id="68203"/>
    <lineage>
        <taxon>Bacteria</taxon>
        <taxon>Bacillati</taxon>
        <taxon>Actinomycetota</taxon>
        <taxon>Actinomycetes</taxon>
        <taxon>Kitasatosporales</taxon>
        <taxon>Streptomycetaceae</taxon>
        <taxon>Streptomyces</taxon>
    </lineage>
</organism>
<reference evidence="1" key="1">
    <citation type="submission" date="2020-03" db="EMBL/GenBank/DDBJ databases">
        <title>Complete genome sequence of sixteen Streptomyces strains facilitates identification of candidate genes involved in plant growth-promotion in grain legumes and cereals.</title>
        <authorList>
            <person name="Gopalakrishnan S."/>
            <person name="Thakur V."/>
            <person name="Saxena R."/>
            <person name="Vadlamudi S."/>
            <person name="Purohit S."/>
            <person name="Kumar V."/>
            <person name="Rathore A."/>
            <person name="Chitikineni A."/>
            <person name="Varshney R.K."/>
        </authorList>
    </citation>
    <scope>NUCLEOTIDE SEQUENCE</scope>
    <source>
        <strain evidence="1">CAI-93</strain>
    </source>
</reference>
<keyword evidence="2" id="KW-1185">Reference proteome</keyword>
<sequence length="283" mass="30003">APGGRFLEMGKTDIRDPHAVGDVRYRAFDLGEAGPDRTGEMLSELLGLFAEGALRPLPVRTWDVRRAREAFRFMSQAKHVGKIVLTMPPRWNPEGTVLVTGGTGGLGREVARHLVSARGVRRLLLVSRRGPVAEGVDAFREELAGLGAQVDVVACDVADRAAVAELLGSVPVARPLTAVVHTAGVLDDGVVTGLSPERLSGVLRPKVDAAWHLHELTRDMGLAAFVMFSSVSGVMGSAGQANYAAANVFMDALAQYRRAEGLAGLSLAWGAWEQTSGMTGTLT</sequence>
<dbReference type="EMBL" id="JAANNW010000090">
    <property type="protein sequence ID" value="NUV78331.1"/>
    <property type="molecule type" value="Genomic_DNA"/>
</dbReference>
<evidence type="ECO:0000313" key="1">
    <source>
        <dbReference type="EMBL" id="NUV78331.1"/>
    </source>
</evidence>
<evidence type="ECO:0000313" key="2">
    <source>
        <dbReference type="Proteomes" id="UP000556843"/>
    </source>
</evidence>
<feature type="non-terminal residue" evidence="1">
    <location>
        <position position="1"/>
    </location>
</feature>
<feature type="non-terminal residue" evidence="1">
    <location>
        <position position="283"/>
    </location>
</feature>
<dbReference type="Proteomes" id="UP000556843">
    <property type="component" value="Unassembled WGS sequence"/>
</dbReference>
<comment type="caution">
    <text evidence="1">The sequence shown here is derived from an EMBL/GenBank/DDBJ whole genome shotgun (WGS) entry which is preliminary data.</text>
</comment>
<gene>
    <name evidence="1" type="ORF">G6W56_30585</name>
</gene>
<accession>A0ACC7YA48</accession>
<proteinExistence type="predicted"/>